<keyword evidence="2" id="KW-1185">Reference proteome</keyword>
<evidence type="ECO:0000313" key="1">
    <source>
        <dbReference type="EMBL" id="GAA3605679.1"/>
    </source>
</evidence>
<comment type="caution">
    <text evidence="1">The sequence shown here is derived from an EMBL/GenBank/DDBJ whole genome shotgun (WGS) entry which is preliminary data.</text>
</comment>
<protein>
    <submittedName>
        <fullName evidence="1">Uncharacterized protein</fullName>
    </submittedName>
</protein>
<accession>A0ABP6ZCX0</accession>
<gene>
    <name evidence="1" type="ORF">GCM10022236_04490</name>
</gene>
<dbReference type="SUPFAM" id="SSF51445">
    <property type="entry name" value="(Trans)glycosidases"/>
    <property type="match status" value="1"/>
</dbReference>
<dbReference type="Proteomes" id="UP001501490">
    <property type="component" value="Unassembled WGS sequence"/>
</dbReference>
<name>A0ABP6ZCX0_9ACTN</name>
<proteinExistence type="predicted"/>
<dbReference type="EMBL" id="BAABAB010000004">
    <property type="protein sequence ID" value="GAA3605679.1"/>
    <property type="molecule type" value="Genomic_DNA"/>
</dbReference>
<organism evidence="1 2">
    <name type="scientific">Microlunatus ginsengisoli</name>
    <dbReference type="NCBI Taxonomy" id="363863"/>
    <lineage>
        <taxon>Bacteria</taxon>
        <taxon>Bacillati</taxon>
        <taxon>Actinomycetota</taxon>
        <taxon>Actinomycetes</taxon>
        <taxon>Propionibacteriales</taxon>
        <taxon>Propionibacteriaceae</taxon>
        <taxon>Microlunatus</taxon>
    </lineage>
</organism>
<sequence>MFSRAIRVPILLLVAVLLMLGFEVSTARAEQGGGDLGPRTGLDVSWPQCGRILPAGTAYAIVGVNGGTAANTNPCLADQLAWAFTATTAANPHQPAVQLYINTGNPGDVLELYNVTTWPIDNLDGRGENSYGPADESRRNPYGRCTISTQTVRGLSNDLACSWQYGWNRAVESVDQRLGPAARQAGVSDNAADYRWWLDVETMNSWQHGDADADARNTATLEGMTQFYLAEGASVGIYSTSYQWSQIVGTTVRDVDPSGSAVGRNLIGLPSWLAGAADQQDASTRCTSDAGLTGGPVTMIQYIEDDLDHNYSCL</sequence>
<reference evidence="2" key="1">
    <citation type="journal article" date="2019" name="Int. J. Syst. Evol. Microbiol.">
        <title>The Global Catalogue of Microorganisms (GCM) 10K type strain sequencing project: providing services to taxonomists for standard genome sequencing and annotation.</title>
        <authorList>
            <consortium name="The Broad Institute Genomics Platform"/>
            <consortium name="The Broad Institute Genome Sequencing Center for Infectious Disease"/>
            <person name="Wu L."/>
            <person name="Ma J."/>
        </authorList>
    </citation>
    <scope>NUCLEOTIDE SEQUENCE [LARGE SCALE GENOMIC DNA]</scope>
    <source>
        <strain evidence="2">JCM 16929</strain>
    </source>
</reference>
<evidence type="ECO:0000313" key="2">
    <source>
        <dbReference type="Proteomes" id="UP001501490"/>
    </source>
</evidence>
<dbReference type="InterPro" id="IPR017853">
    <property type="entry name" value="GH"/>
</dbReference>